<dbReference type="OrthoDB" id="1493616at2"/>
<sequence length="215" mass="24715">MDDASSESLLFHSSSLYGNVVLNFQPSAMSELGVYARAFHNAGQKLADAMFSLPSYHDVDACPIVFLYRHSLELYLKAIVYEGCKIERLDNENHPFPNYLLTQHKLSQFVGDVRKIFNNVGCIWETETEEMRTFDDFVRFVKEFDSVDEGSYTFRYPVKKDAQASVPPHFIFHVPAFCQHMDALLETLDAALTDIQLVYNQRFEIMCDQRPGEMG</sequence>
<organism evidence="1 2">
    <name type="scientific">Dictyobacter aurantiacus</name>
    <dbReference type="NCBI Taxonomy" id="1936993"/>
    <lineage>
        <taxon>Bacteria</taxon>
        <taxon>Bacillati</taxon>
        <taxon>Chloroflexota</taxon>
        <taxon>Ktedonobacteria</taxon>
        <taxon>Ktedonobacterales</taxon>
        <taxon>Dictyobacteraceae</taxon>
        <taxon>Dictyobacter</taxon>
    </lineage>
</organism>
<dbReference type="AlphaFoldDB" id="A0A401ZQT6"/>
<protein>
    <recommendedName>
        <fullName evidence="3">HEPN domain-containing protein</fullName>
    </recommendedName>
</protein>
<keyword evidence="2" id="KW-1185">Reference proteome</keyword>
<accession>A0A401ZQT6</accession>
<proteinExistence type="predicted"/>
<dbReference type="Proteomes" id="UP000287224">
    <property type="component" value="Unassembled WGS sequence"/>
</dbReference>
<reference evidence="2" key="1">
    <citation type="submission" date="2018-12" db="EMBL/GenBank/DDBJ databases">
        <title>Tengunoibacter tsumagoiensis gen. nov., sp. nov., Dictyobacter kobayashii sp. nov., D. alpinus sp. nov., and D. joshuensis sp. nov. and description of Dictyobacteraceae fam. nov. within the order Ktedonobacterales isolated from Tengu-no-mugimeshi.</title>
        <authorList>
            <person name="Wang C.M."/>
            <person name="Zheng Y."/>
            <person name="Sakai Y."/>
            <person name="Toyoda A."/>
            <person name="Minakuchi Y."/>
            <person name="Abe K."/>
            <person name="Yokota A."/>
            <person name="Yabe S."/>
        </authorList>
    </citation>
    <scope>NUCLEOTIDE SEQUENCE [LARGE SCALE GENOMIC DNA]</scope>
    <source>
        <strain evidence="2">S-27</strain>
    </source>
</reference>
<gene>
    <name evidence="1" type="ORF">KDAU_65580</name>
</gene>
<evidence type="ECO:0000313" key="2">
    <source>
        <dbReference type="Proteomes" id="UP000287224"/>
    </source>
</evidence>
<evidence type="ECO:0000313" key="1">
    <source>
        <dbReference type="EMBL" id="GCE09229.1"/>
    </source>
</evidence>
<comment type="caution">
    <text evidence="1">The sequence shown here is derived from an EMBL/GenBank/DDBJ whole genome shotgun (WGS) entry which is preliminary data.</text>
</comment>
<dbReference type="EMBL" id="BIFQ01000002">
    <property type="protein sequence ID" value="GCE09229.1"/>
    <property type="molecule type" value="Genomic_DNA"/>
</dbReference>
<name>A0A401ZQT6_9CHLR</name>
<dbReference type="RefSeq" id="WP_126601649.1">
    <property type="nucleotide sequence ID" value="NZ_BIFQ01000002.1"/>
</dbReference>
<evidence type="ECO:0008006" key="3">
    <source>
        <dbReference type="Google" id="ProtNLM"/>
    </source>
</evidence>